<sequence length="126" mass="14594">MTLKTKGESLDTRLRHKVLLDAKLQRKLTAEEFRAFINLNVWVVSLISDGVFDPTDAEMVANLDSGHIARFLAMGLVECDDTGLYRVNADYWVWQSTRAQLEEQERVREANRARQEAWRANQKREA</sequence>
<dbReference type="RefSeq" id="WP_369737459.1">
    <property type="nucleotide sequence ID" value="NZ_JBGEDP010000001.1"/>
</dbReference>
<organism evidence="1 2">
    <name type="scientific">Mycobacterium servetii</name>
    <dbReference type="NCBI Taxonomy" id="3237418"/>
    <lineage>
        <taxon>Bacteria</taxon>
        <taxon>Bacillati</taxon>
        <taxon>Actinomycetota</taxon>
        <taxon>Actinomycetes</taxon>
        <taxon>Mycobacteriales</taxon>
        <taxon>Mycobacteriaceae</taxon>
        <taxon>Mycobacterium</taxon>
    </lineage>
</organism>
<accession>A0ABV4BXK5</accession>
<evidence type="ECO:0000313" key="2">
    <source>
        <dbReference type="Proteomes" id="UP001564760"/>
    </source>
</evidence>
<dbReference type="EMBL" id="JBGEDP010000001">
    <property type="protein sequence ID" value="MEY8015039.1"/>
    <property type="molecule type" value="Genomic_DNA"/>
</dbReference>
<comment type="caution">
    <text evidence="1">The sequence shown here is derived from an EMBL/GenBank/DDBJ whole genome shotgun (WGS) entry which is preliminary data.</text>
</comment>
<name>A0ABV4BXK5_9MYCO</name>
<protein>
    <submittedName>
        <fullName evidence="1">Uncharacterized protein</fullName>
    </submittedName>
</protein>
<proteinExistence type="predicted"/>
<keyword evidence="2" id="KW-1185">Reference proteome</keyword>
<evidence type="ECO:0000313" key="1">
    <source>
        <dbReference type="EMBL" id="MEY8015039.1"/>
    </source>
</evidence>
<gene>
    <name evidence="1" type="ORF">AB8998_08485</name>
</gene>
<reference evidence="1 2" key="1">
    <citation type="submission" date="2024-08" db="EMBL/GenBank/DDBJ databases">
        <title>Mycobacterium servetensis sp. nov., a novel rapid-growing mycobacterial species recovered from a human patient in Zaragoza, Spain.</title>
        <authorList>
            <person name="Tristancho-Baro A.I."/>
            <person name="Buenestado-Serrano S."/>
            <person name="Garcia De Viedma D."/>
            <person name="Milagro-Beamonte A."/>
            <person name="Burillo N."/>
            <person name="Sanz S."/>
            <person name="Lopez-Calleja A.I."/>
            <person name="Penas-Utrilla D."/>
            <person name="Guardingo M."/>
            <person name="Garcia M.J."/>
            <person name="Vinuelas-Bayon J."/>
        </authorList>
    </citation>
    <scope>NUCLEOTIDE SEQUENCE [LARGE SCALE GENOMIC DNA]</scope>
    <source>
        <strain evidence="2">HUMS_12744610</strain>
    </source>
</reference>
<dbReference type="Proteomes" id="UP001564760">
    <property type="component" value="Unassembled WGS sequence"/>
</dbReference>